<dbReference type="EMBL" id="LT629785">
    <property type="protein sequence ID" value="SDU05225.1"/>
    <property type="molecule type" value="Genomic_DNA"/>
</dbReference>
<dbReference type="PRINTS" id="PR00111">
    <property type="entry name" value="ABHYDROLASE"/>
</dbReference>
<dbReference type="PANTHER" id="PTHR43798">
    <property type="entry name" value="MONOACYLGLYCEROL LIPASE"/>
    <property type="match status" value="1"/>
</dbReference>
<dbReference type="RefSeq" id="WP_090193850.1">
    <property type="nucleotide sequence ID" value="NZ_LT629785.1"/>
</dbReference>
<dbReference type="AlphaFoldDB" id="A0A1H2FD72"/>
<dbReference type="Pfam" id="PF00561">
    <property type="entry name" value="Abhydrolase_1"/>
    <property type="match status" value="1"/>
</dbReference>
<dbReference type="OrthoDB" id="9801400at2"/>
<evidence type="ECO:0000313" key="2">
    <source>
        <dbReference type="EMBL" id="SDU05225.1"/>
    </source>
</evidence>
<proteinExistence type="predicted"/>
<evidence type="ECO:0000259" key="1">
    <source>
        <dbReference type="Pfam" id="PF00561"/>
    </source>
</evidence>
<dbReference type="InterPro" id="IPR000073">
    <property type="entry name" value="AB_hydrolase_1"/>
</dbReference>
<accession>A0A1H2FD72</accession>
<dbReference type="SUPFAM" id="SSF53474">
    <property type="entry name" value="alpha/beta-Hydrolases"/>
    <property type="match status" value="1"/>
</dbReference>
<reference evidence="3" key="1">
    <citation type="submission" date="2016-10" db="EMBL/GenBank/DDBJ databases">
        <authorList>
            <person name="Varghese N."/>
            <person name="Submissions S."/>
        </authorList>
    </citation>
    <scope>NUCLEOTIDE SEQUENCE [LARGE SCALE GENOMIC DNA]</scope>
    <source>
        <strain evidence="3">DSM 17875</strain>
    </source>
</reference>
<sequence>MQINAHELNTRSQGKGPLFVWGHGLTGSMGSEDALGLFEWKKFPRDIRLLRYDARGHGESEASATPAGYHWAELGSDMTALAHKHARGSGYVLGGQSMGCATALYAALQCPEEVRGLVLVNPPTAWQTRAAQGAFYRKSAWVSGLLGGKLLAKVMSKDLSRLLPFWMLEARAEKVPGAFEGLSRMRRCTLFNLFRGAALTDLPAESALATLEVPTLILAWSDDPTHPLSTAETLAQLLPRAQLHIAHSNDEVLRWPALMREFVSQVSAKADA</sequence>
<dbReference type="PANTHER" id="PTHR43798:SF33">
    <property type="entry name" value="HYDROLASE, PUTATIVE (AFU_ORTHOLOGUE AFUA_2G14860)-RELATED"/>
    <property type="match status" value="1"/>
</dbReference>
<keyword evidence="3" id="KW-1185">Reference proteome</keyword>
<evidence type="ECO:0000313" key="3">
    <source>
        <dbReference type="Proteomes" id="UP000243232"/>
    </source>
</evidence>
<gene>
    <name evidence="2" type="ORF">SAMN05216296_1499</name>
</gene>
<dbReference type="STRING" id="364197.SAMN05216296_1499"/>
<dbReference type="InterPro" id="IPR050266">
    <property type="entry name" value="AB_hydrolase_sf"/>
</dbReference>
<organism evidence="2 3">
    <name type="scientific">Pseudomonas pohangensis</name>
    <dbReference type="NCBI Taxonomy" id="364197"/>
    <lineage>
        <taxon>Bacteria</taxon>
        <taxon>Pseudomonadati</taxon>
        <taxon>Pseudomonadota</taxon>
        <taxon>Gammaproteobacteria</taxon>
        <taxon>Pseudomonadales</taxon>
        <taxon>Pseudomonadaceae</taxon>
        <taxon>Pseudomonas</taxon>
    </lineage>
</organism>
<name>A0A1H2FD72_9PSED</name>
<feature type="domain" description="AB hydrolase-1" evidence="1">
    <location>
        <begin position="20"/>
        <end position="248"/>
    </location>
</feature>
<protein>
    <submittedName>
        <fullName evidence="2">Pimeloyl-ACP methyl ester carboxylesterase</fullName>
    </submittedName>
</protein>
<dbReference type="Proteomes" id="UP000243232">
    <property type="component" value="Chromosome I"/>
</dbReference>
<dbReference type="InterPro" id="IPR029058">
    <property type="entry name" value="AB_hydrolase_fold"/>
</dbReference>
<dbReference type="Gene3D" id="3.40.50.1820">
    <property type="entry name" value="alpha/beta hydrolase"/>
    <property type="match status" value="1"/>
</dbReference>
<dbReference type="GO" id="GO:0016020">
    <property type="term" value="C:membrane"/>
    <property type="evidence" value="ECO:0007669"/>
    <property type="project" value="TreeGrafter"/>
</dbReference>